<sequence length="60" mass="6974">MADGEWWYDLKTRSAVQDTKAGKIADRLGPYASREEAEQALDRVAERNEAFDEDPRWKDD</sequence>
<name>A0ABS4ZB28_9ACTN</name>
<protein>
    <recommendedName>
        <fullName evidence="4">SPOR domain-containing protein</fullName>
    </recommendedName>
</protein>
<evidence type="ECO:0000313" key="3">
    <source>
        <dbReference type="Proteomes" id="UP000758168"/>
    </source>
</evidence>
<evidence type="ECO:0008006" key="4">
    <source>
        <dbReference type="Google" id="ProtNLM"/>
    </source>
</evidence>
<proteinExistence type="predicted"/>
<evidence type="ECO:0000313" key="2">
    <source>
        <dbReference type="EMBL" id="MBP2418255.1"/>
    </source>
</evidence>
<dbReference type="Proteomes" id="UP000758168">
    <property type="component" value="Unassembled WGS sequence"/>
</dbReference>
<comment type="caution">
    <text evidence="2">The sequence shown here is derived from an EMBL/GenBank/DDBJ whole genome shotgun (WGS) entry which is preliminary data.</text>
</comment>
<dbReference type="EMBL" id="JAGIOB010000001">
    <property type="protein sequence ID" value="MBP2418255.1"/>
    <property type="molecule type" value="Genomic_DNA"/>
</dbReference>
<accession>A0ABS4ZB28</accession>
<reference evidence="2 3" key="1">
    <citation type="submission" date="2021-03" db="EMBL/GenBank/DDBJ databases">
        <title>Sequencing the genomes of 1000 actinobacteria strains.</title>
        <authorList>
            <person name="Klenk H.-P."/>
        </authorList>
    </citation>
    <scope>NUCLEOTIDE SEQUENCE [LARGE SCALE GENOMIC DNA]</scope>
    <source>
        <strain evidence="2 3">DSM 12936</strain>
    </source>
</reference>
<dbReference type="RefSeq" id="WP_210057615.1">
    <property type="nucleotide sequence ID" value="NZ_BAAAMH010000010.1"/>
</dbReference>
<feature type="region of interest" description="Disordered" evidence="1">
    <location>
        <begin position="35"/>
        <end position="60"/>
    </location>
</feature>
<evidence type="ECO:0000256" key="1">
    <source>
        <dbReference type="SAM" id="MobiDB-lite"/>
    </source>
</evidence>
<organism evidence="2 3">
    <name type="scientific">Microlunatus capsulatus</name>
    <dbReference type="NCBI Taxonomy" id="99117"/>
    <lineage>
        <taxon>Bacteria</taxon>
        <taxon>Bacillati</taxon>
        <taxon>Actinomycetota</taxon>
        <taxon>Actinomycetes</taxon>
        <taxon>Propionibacteriales</taxon>
        <taxon>Propionibacteriaceae</taxon>
        <taxon>Microlunatus</taxon>
    </lineage>
</organism>
<gene>
    <name evidence="2" type="ORF">JOF54_003177</name>
</gene>
<keyword evidence="3" id="KW-1185">Reference proteome</keyword>